<accession>A0A318TQ60</accession>
<evidence type="ECO:0000313" key="1">
    <source>
        <dbReference type="EMBL" id="PYF01779.1"/>
    </source>
</evidence>
<organism evidence="1 2">
    <name type="scientific">Rhodopseudomonas faecalis</name>
    <dbReference type="NCBI Taxonomy" id="99655"/>
    <lineage>
        <taxon>Bacteria</taxon>
        <taxon>Pseudomonadati</taxon>
        <taxon>Pseudomonadota</taxon>
        <taxon>Alphaproteobacteria</taxon>
        <taxon>Hyphomicrobiales</taxon>
        <taxon>Nitrobacteraceae</taxon>
        <taxon>Rhodopseudomonas</taxon>
    </lineage>
</organism>
<keyword evidence="2" id="KW-1185">Reference proteome</keyword>
<gene>
    <name evidence="1" type="ORF">BJ122_1172</name>
</gene>
<comment type="caution">
    <text evidence="1">The sequence shown here is derived from an EMBL/GenBank/DDBJ whole genome shotgun (WGS) entry which is preliminary data.</text>
</comment>
<proteinExistence type="predicted"/>
<sequence length="36" mass="3650">MATPDILLIAAAALSTVVIWLGVEVQGQIVAALSKS</sequence>
<dbReference type="EMBL" id="QJTI01000017">
    <property type="protein sequence ID" value="PYF01779.1"/>
    <property type="molecule type" value="Genomic_DNA"/>
</dbReference>
<protein>
    <submittedName>
        <fullName evidence="1">Uncharacterized protein</fullName>
    </submittedName>
</protein>
<dbReference type="OrthoDB" id="8141359at2"/>
<evidence type="ECO:0000313" key="2">
    <source>
        <dbReference type="Proteomes" id="UP000248148"/>
    </source>
</evidence>
<dbReference type="Proteomes" id="UP000248148">
    <property type="component" value="Unassembled WGS sequence"/>
</dbReference>
<dbReference type="RefSeq" id="WP_110781515.1">
    <property type="nucleotide sequence ID" value="NZ_QJTI01000017.1"/>
</dbReference>
<name>A0A318TQ60_9BRAD</name>
<reference evidence="1 2" key="1">
    <citation type="submission" date="2018-06" db="EMBL/GenBank/DDBJ databases">
        <title>Genomic Encyclopedia of Archaeal and Bacterial Type Strains, Phase II (KMG-II): from individual species to whole genera.</title>
        <authorList>
            <person name="Goeker M."/>
        </authorList>
    </citation>
    <scope>NUCLEOTIDE SEQUENCE [LARGE SCALE GENOMIC DNA]</scope>
    <source>
        <strain evidence="1 2">JCM 11668</strain>
    </source>
</reference>
<dbReference type="AlphaFoldDB" id="A0A318TQ60"/>